<protein>
    <submittedName>
        <fullName evidence="3">Multiple PDZ domain protein</fullName>
    </submittedName>
</protein>
<evidence type="ECO:0000256" key="1">
    <source>
        <dbReference type="SAM" id="MobiDB-lite"/>
    </source>
</evidence>
<feature type="region of interest" description="Disordered" evidence="1">
    <location>
        <begin position="1"/>
        <end position="145"/>
    </location>
</feature>
<sequence length="781" mass="86381">MRLFRRRSSDPNPQLVSLAPLSVESEDESPGIRSGQASPASTGGGSTPLNGSPAFNRRGLATWGKRVGRKWEQLKKSDQADVNNSSSKKRDQNQNKSQLPPNSSRSRRVSRVESLRHMFVRGNSSEPKVDHNLNAEPNPSKNGSEWVKKECQKGLSDLYQLNNLILKGKNKKTDKKKETSRYKRNTIETVAENPFEDGSFGTIKRNGQNQHKLNKTICSSEPSVKSLSHNDLLKNIPDYSSQNPSTKSSCASLDQASVAQPSLVDHSKLMSTSLDERIGNGFLRKEEPRRNTINPNLSRRSLPPEPPGVSVNMRTQPHLKEIYNFLNSFIMMKSEESGYESDSVRQTGEQRSEATSLPFQGNRPISPPSNPVNLNCLPNNPRPRAVVESKDIAPPPPRRSLPPFKATEVKPPEVPKQLFRDKSAEVAHGNSQKKSETAQGPVCYNRNISLEKEFKRYTIVKNQETELGIYIEKSEVGSSKGTYHVSNVEPGSLVDRDGRIKVGDEIIKVNGTRLRGLTIQDVRKLMQSNATNIELVVARCRGTSLEDIMGRSDTQQKKSATHGDDYSKVPPLTQTTNRLLMGCPSELTNPAVTDRLTQTKSKAQAGTVSMGKPPIPTPEEKKEPEIPKTGMRKFSAHGDSYLKNKNEPVNARALRSNRPKSLTLSIFTVTFHKGPGYKSLGFSIVGGYDSPKGNMGIFVKTIFKTGQAAENGTLREGDEIIAVNGAVLQGMTHSEAIAVFKDIKTGPVMMHVGRRDSLPTRTNKSKSCDNLDKCNDTFYNK</sequence>
<dbReference type="PANTHER" id="PTHR11324:SF16">
    <property type="entry name" value="PDZ DOMAIN-CONTAINING PROTEIN 2"/>
    <property type="match status" value="1"/>
</dbReference>
<feature type="region of interest" description="Disordered" evidence="1">
    <location>
        <begin position="337"/>
        <end position="416"/>
    </location>
</feature>
<proteinExistence type="predicted"/>
<reference evidence="3" key="2">
    <citation type="submission" date="2014-07" db="EMBL/GenBank/DDBJ databases">
        <authorList>
            <person name="Hull J."/>
        </authorList>
    </citation>
    <scope>NUCLEOTIDE SEQUENCE</scope>
</reference>
<feature type="compositionally biased region" description="Basic and acidic residues" evidence="1">
    <location>
        <begin position="407"/>
        <end position="416"/>
    </location>
</feature>
<name>A0A0A9XHT4_LYGHE</name>
<feature type="compositionally biased region" description="Polar residues" evidence="1">
    <location>
        <begin position="344"/>
        <end position="359"/>
    </location>
</feature>
<dbReference type="Pfam" id="PF00595">
    <property type="entry name" value="PDZ"/>
    <property type="match status" value="2"/>
</dbReference>
<evidence type="ECO:0000259" key="2">
    <source>
        <dbReference type="PROSITE" id="PS50106"/>
    </source>
</evidence>
<dbReference type="SMART" id="SM00228">
    <property type="entry name" value="PDZ"/>
    <property type="match status" value="2"/>
</dbReference>
<dbReference type="PROSITE" id="PS50106">
    <property type="entry name" value="PDZ"/>
    <property type="match status" value="2"/>
</dbReference>
<organism evidence="3">
    <name type="scientific">Lygus hesperus</name>
    <name type="common">Western plant bug</name>
    <dbReference type="NCBI Taxonomy" id="30085"/>
    <lineage>
        <taxon>Eukaryota</taxon>
        <taxon>Metazoa</taxon>
        <taxon>Ecdysozoa</taxon>
        <taxon>Arthropoda</taxon>
        <taxon>Hexapoda</taxon>
        <taxon>Insecta</taxon>
        <taxon>Pterygota</taxon>
        <taxon>Neoptera</taxon>
        <taxon>Paraneoptera</taxon>
        <taxon>Hemiptera</taxon>
        <taxon>Heteroptera</taxon>
        <taxon>Panheteroptera</taxon>
        <taxon>Cimicomorpha</taxon>
        <taxon>Miridae</taxon>
        <taxon>Mirini</taxon>
        <taxon>Lygus</taxon>
    </lineage>
</organism>
<dbReference type="CDD" id="cd06759">
    <property type="entry name" value="PDZ3_PDZD2-PDZ1_hPro-IL-16-like"/>
    <property type="match status" value="1"/>
</dbReference>
<dbReference type="Gene3D" id="2.30.42.10">
    <property type="match status" value="2"/>
</dbReference>
<dbReference type="PANTHER" id="PTHR11324">
    <property type="entry name" value="IL16-RELATED"/>
    <property type="match status" value="1"/>
</dbReference>
<feature type="domain" description="PDZ" evidence="2">
    <location>
        <begin position="456"/>
        <end position="541"/>
    </location>
</feature>
<dbReference type="CDD" id="cd00136">
    <property type="entry name" value="PDZ_canonical"/>
    <property type="match status" value="1"/>
</dbReference>
<feature type="region of interest" description="Disordered" evidence="1">
    <location>
        <begin position="593"/>
        <end position="654"/>
    </location>
</feature>
<dbReference type="InterPro" id="IPR001478">
    <property type="entry name" value="PDZ"/>
</dbReference>
<evidence type="ECO:0000313" key="3">
    <source>
        <dbReference type="EMBL" id="JAG16625.1"/>
    </source>
</evidence>
<feature type="compositionally biased region" description="Polar residues" evidence="1">
    <location>
        <begin position="593"/>
        <end position="607"/>
    </location>
</feature>
<evidence type="ECO:0000313" key="4">
    <source>
        <dbReference type="EMBL" id="JAG51477.1"/>
    </source>
</evidence>
<dbReference type="InterPro" id="IPR036034">
    <property type="entry name" value="PDZ_sf"/>
</dbReference>
<accession>A0A0A9XHT4</accession>
<feature type="compositionally biased region" description="Basic and acidic residues" evidence="1">
    <location>
        <begin position="280"/>
        <end position="290"/>
    </location>
</feature>
<reference evidence="4" key="3">
    <citation type="submission" date="2014-09" db="EMBL/GenBank/DDBJ databases">
        <authorList>
            <person name="Magalhaes I.L.F."/>
            <person name="Oliveira U."/>
            <person name="Santos F.R."/>
            <person name="Vidigal T.H.D.A."/>
            <person name="Brescovit A.D."/>
            <person name="Santos A.J."/>
        </authorList>
    </citation>
    <scope>NUCLEOTIDE SEQUENCE</scope>
</reference>
<dbReference type="SUPFAM" id="SSF50156">
    <property type="entry name" value="PDZ domain-like"/>
    <property type="match status" value="2"/>
</dbReference>
<feature type="region of interest" description="Disordered" evidence="1">
    <location>
        <begin position="549"/>
        <end position="572"/>
    </location>
</feature>
<gene>
    <name evidence="3" type="primary">Mpdz_2</name>
    <name evidence="3" type="ORF">CM83_77291</name>
</gene>
<feature type="compositionally biased region" description="Basic and acidic residues" evidence="1">
    <location>
        <begin position="549"/>
        <end position="567"/>
    </location>
</feature>
<dbReference type="EMBL" id="GBRD01014349">
    <property type="protein sequence ID" value="JAG51477.1"/>
    <property type="molecule type" value="Transcribed_RNA"/>
</dbReference>
<feature type="domain" description="PDZ" evidence="2">
    <location>
        <begin position="668"/>
        <end position="742"/>
    </location>
</feature>
<reference evidence="3" key="1">
    <citation type="journal article" date="2014" name="PLoS ONE">
        <title>Transcriptome-Based Identification of ABC Transporters in the Western Tarnished Plant Bug Lygus hesperus.</title>
        <authorList>
            <person name="Hull J.J."/>
            <person name="Chaney K."/>
            <person name="Geib S.M."/>
            <person name="Fabrick J.A."/>
            <person name="Brent C.S."/>
            <person name="Walsh D."/>
            <person name="Lavine L.C."/>
        </authorList>
    </citation>
    <scope>NUCLEOTIDE SEQUENCE</scope>
</reference>
<feature type="compositionally biased region" description="Low complexity" evidence="1">
    <location>
        <begin position="371"/>
        <end position="384"/>
    </location>
</feature>
<feature type="region of interest" description="Disordered" evidence="1">
    <location>
        <begin position="280"/>
        <end position="312"/>
    </location>
</feature>
<feature type="compositionally biased region" description="Basic and acidic residues" evidence="1">
    <location>
        <begin position="69"/>
        <end position="79"/>
    </location>
</feature>
<dbReference type="EMBL" id="GBHO01026979">
    <property type="protein sequence ID" value="JAG16625.1"/>
    <property type="molecule type" value="Transcribed_RNA"/>
</dbReference>
<dbReference type="AlphaFoldDB" id="A0A0A9XHT4"/>